<reference evidence="4" key="1">
    <citation type="submission" date="2025-08" db="UniProtKB">
        <authorList>
            <consortium name="RefSeq"/>
        </authorList>
    </citation>
    <scope>IDENTIFICATION</scope>
</reference>
<organism evidence="3 4">
    <name type="scientific">Mus caroli</name>
    <name type="common">Ryukyu mouse</name>
    <name type="synonym">Ricefield mouse</name>
    <dbReference type="NCBI Taxonomy" id="10089"/>
    <lineage>
        <taxon>Eukaryota</taxon>
        <taxon>Metazoa</taxon>
        <taxon>Chordata</taxon>
        <taxon>Craniata</taxon>
        <taxon>Vertebrata</taxon>
        <taxon>Euteleostomi</taxon>
        <taxon>Mammalia</taxon>
        <taxon>Eutheria</taxon>
        <taxon>Euarchontoglires</taxon>
        <taxon>Glires</taxon>
        <taxon>Rodentia</taxon>
        <taxon>Myomorpha</taxon>
        <taxon>Muroidea</taxon>
        <taxon>Muridae</taxon>
        <taxon>Murinae</taxon>
        <taxon>Mus</taxon>
        <taxon>Mus</taxon>
    </lineage>
</organism>
<dbReference type="KEGG" id="mcal:110284152"/>
<feature type="compositionally biased region" description="Low complexity" evidence="1">
    <location>
        <begin position="357"/>
        <end position="366"/>
    </location>
</feature>
<feature type="compositionally biased region" description="Basic and acidic residues" evidence="1">
    <location>
        <begin position="471"/>
        <end position="482"/>
    </location>
</feature>
<evidence type="ECO:0000313" key="3">
    <source>
        <dbReference type="Proteomes" id="UP000515126"/>
    </source>
</evidence>
<dbReference type="GeneID" id="110284152"/>
<dbReference type="Proteomes" id="UP000515126">
    <property type="component" value="Chromosome 17"/>
</dbReference>
<feature type="region of interest" description="Disordered" evidence="1">
    <location>
        <begin position="100"/>
        <end position="177"/>
    </location>
</feature>
<dbReference type="RefSeq" id="XP_021005473.1">
    <property type="nucleotide sequence ID" value="XM_021149814.1"/>
</dbReference>
<feature type="region of interest" description="Disordered" evidence="1">
    <location>
        <begin position="351"/>
        <end position="390"/>
    </location>
</feature>
<feature type="compositionally biased region" description="Basic residues" evidence="1">
    <location>
        <begin position="483"/>
        <end position="498"/>
    </location>
</feature>
<evidence type="ECO:0000256" key="1">
    <source>
        <dbReference type="SAM" id="MobiDB-lite"/>
    </source>
</evidence>
<evidence type="ECO:0000256" key="2">
    <source>
        <dbReference type="SAM" id="Phobius"/>
    </source>
</evidence>
<feature type="compositionally biased region" description="Low complexity" evidence="1">
    <location>
        <begin position="100"/>
        <end position="119"/>
    </location>
</feature>
<dbReference type="PANTHER" id="PTHR14368">
    <property type="entry name" value="TESTIS-EXPRESSED BASIC PROTEIN 1"/>
    <property type="match status" value="1"/>
</dbReference>
<feature type="compositionally biased region" description="Polar residues" evidence="1">
    <location>
        <begin position="137"/>
        <end position="169"/>
    </location>
</feature>
<keyword evidence="2" id="KW-1133">Transmembrane helix</keyword>
<keyword evidence="2" id="KW-0472">Membrane</keyword>
<dbReference type="CTD" id="10665"/>
<keyword evidence="2" id="KW-0812">Transmembrane</keyword>
<gene>
    <name evidence="4" type="primary">Tsbp1</name>
</gene>
<dbReference type="AlphaFoldDB" id="A0A6P5NWD1"/>
<sequence>MFFRLIGEIVLAVILTVLALAILTILIARWSRRRNNGAGISRFASEQSAGLLDHEDGISHGRHKRRGKQFRFLCRTGSVINEDPHCVSFPLGSRCSFSSDSGPSSGSVGGKSVSHHSLGPTGVSIGGKSVSHHSLGLSRSNPAINQGPQTIAQEPPSRTRSTKSLSEPLTGNAGDISGTIGPIMQFSAPIPGATGPIKLTQKTFLQTPGPIVQCMDSSESCTPEGSNAVIPVDICCQPALKPSCCQQLAIKPSCCQPCQPCQPCYQPCQPPPPDTLPLLITQRTSTKRGPPIILKKPSDCKGQMVRHGGSVTFQGIGDDQIKCCKEWRRCQCEYCCPKRFDSHRRGTIWCEQPAPPSSSHQHQQHQQPPPPPPPPPPRSQDAQVRGDQRMESEIDAQTICYEEPFLFRRLESLIRRNQDGIVIKQNEDGFLIKKAEEGKKKRKTSKKTSAYPETDSDSSAPQTGEGPPEGKPPEEQPEGEEKKRKKEKKKKKKKDKDG</sequence>
<dbReference type="PANTHER" id="PTHR14368:SF7">
    <property type="entry name" value="TESTIS-EXPRESSED BASIC PROTEIN 1"/>
    <property type="match status" value="1"/>
</dbReference>
<keyword evidence="3" id="KW-1185">Reference proteome</keyword>
<feature type="region of interest" description="Disordered" evidence="1">
    <location>
        <begin position="437"/>
        <end position="498"/>
    </location>
</feature>
<feature type="compositionally biased region" description="Pro residues" evidence="1">
    <location>
        <begin position="367"/>
        <end position="378"/>
    </location>
</feature>
<accession>A0A6P5NWD1</accession>
<evidence type="ECO:0000313" key="4">
    <source>
        <dbReference type="RefSeq" id="XP_021005473.1"/>
    </source>
</evidence>
<proteinExistence type="predicted"/>
<protein>
    <submittedName>
        <fullName evidence="4">Testis-expressed basic protein 1 isoform X1</fullName>
    </submittedName>
</protein>
<dbReference type="InterPro" id="IPR038754">
    <property type="entry name" value="TSBP1"/>
</dbReference>
<feature type="transmembrane region" description="Helical" evidence="2">
    <location>
        <begin position="6"/>
        <end position="28"/>
    </location>
</feature>
<name>A0A6P5NWD1_MUSCR</name>